<dbReference type="EMBL" id="JAWHQM010000045">
    <property type="protein sequence ID" value="KAK5634805.1"/>
    <property type="molecule type" value="Genomic_DNA"/>
</dbReference>
<evidence type="ECO:0000313" key="2">
    <source>
        <dbReference type="Proteomes" id="UP001305414"/>
    </source>
</evidence>
<evidence type="ECO:0008006" key="3">
    <source>
        <dbReference type="Google" id="ProtNLM"/>
    </source>
</evidence>
<proteinExistence type="predicted"/>
<protein>
    <recommendedName>
        <fullName evidence="3">Ubiquitin-like protease family profile domain-containing protein</fullName>
    </recommendedName>
</protein>
<dbReference type="Proteomes" id="UP001305414">
    <property type="component" value="Unassembled WGS sequence"/>
</dbReference>
<accession>A0AAN7Z2T9</accession>
<reference evidence="1 2" key="1">
    <citation type="submission" date="2023-10" db="EMBL/GenBank/DDBJ databases">
        <title>Draft genome sequence of Xylaria bambusicola isolate GMP-LS, the root and basal stem rot pathogen of sugarcane in Indonesia.</title>
        <authorList>
            <person name="Selvaraj P."/>
            <person name="Muralishankar V."/>
            <person name="Muruganantham S."/>
            <person name="Sp S."/>
            <person name="Haryani S."/>
            <person name="Lau K.J.X."/>
            <person name="Naqvi N.I."/>
        </authorList>
    </citation>
    <scope>NUCLEOTIDE SEQUENCE [LARGE SCALE GENOMIC DNA]</scope>
    <source>
        <strain evidence="1">GMP-LS</strain>
    </source>
</reference>
<evidence type="ECO:0000313" key="1">
    <source>
        <dbReference type="EMBL" id="KAK5634805.1"/>
    </source>
</evidence>
<keyword evidence="2" id="KW-1185">Reference proteome</keyword>
<name>A0AAN7Z2T9_9PEZI</name>
<comment type="caution">
    <text evidence="1">The sequence shown here is derived from an EMBL/GenBank/DDBJ whole genome shotgun (WGS) entry which is preliminary data.</text>
</comment>
<organism evidence="1 2">
    <name type="scientific">Xylaria bambusicola</name>
    <dbReference type="NCBI Taxonomy" id="326684"/>
    <lineage>
        <taxon>Eukaryota</taxon>
        <taxon>Fungi</taxon>
        <taxon>Dikarya</taxon>
        <taxon>Ascomycota</taxon>
        <taxon>Pezizomycotina</taxon>
        <taxon>Sordariomycetes</taxon>
        <taxon>Xylariomycetidae</taxon>
        <taxon>Xylariales</taxon>
        <taxon>Xylariaceae</taxon>
        <taxon>Xylaria</taxon>
    </lineage>
</organism>
<sequence>MEEKEEEEKSYLYIAEVEIGLRMAVPCQLGVVVQTGLWIPGQRDPECGLPFQVLAALNAGLRYLIIPVYWPMPDDHWSLVVFDTHSGTAILWDLGPGDFLDREWRREMTRV</sequence>
<dbReference type="AlphaFoldDB" id="A0AAN7Z2T9"/>
<gene>
    <name evidence="1" type="ORF">RRF57_010518</name>
</gene>